<keyword evidence="3" id="KW-1185">Reference proteome</keyword>
<evidence type="ECO:0000259" key="1">
    <source>
        <dbReference type="Pfam" id="PF00629"/>
    </source>
</evidence>
<dbReference type="Gene3D" id="2.60.120.200">
    <property type="match status" value="1"/>
</dbReference>
<evidence type="ECO:0000313" key="2">
    <source>
        <dbReference type="EMBL" id="KAH3893089.1"/>
    </source>
</evidence>
<dbReference type="InterPro" id="IPR013320">
    <property type="entry name" value="ConA-like_dom_sf"/>
</dbReference>
<evidence type="ECO:0000313" key="3">
    <source>
        <dbReference type="Proteomes" id="UP000828390"/>
    </source>
</evidence>
<accession>A0A9D4NG97</accession>
<dbReference type="GO" id="GO:0016020">
    <property type="term" value="C:membrane"/>
    <property type="evidence" value="ECO:0007669"/>
    <property type="project" value="InterPro"/>
</dbReference>
<dbReference type="AlphaFoldDB" id="A0A9D4NG97"/>
<dbReference type="Proteomes" id="UP000828390">
    <property type="component" value="Unassembled WGS sequence"/>
</dbReference>
<gene>
    <name evidence="2" type="ORF">DPMN_017232</name>
</gene>
<protein>
    <recommendedName>
        <fullName evidence="1">MAM domain-containing protein</fullName>
    </recommendedName>
</protein>
<organism evidence="2 3">
    <name type="scientific">Dreissena polymorpha</name>
    <name type="common">Zebra mussel</name>
    <name type="synonym">Mytilus polymorpha</name>
    <dbReference type="NCBI Taxonomy" id="45954"/>
    <lineage>
        <taxon>Eukaryota</taxon>
        <taxon>Metazoa</taxon>
        <taxon>Spiralia</taxon>
        <taxon>Lophotrochozoa</taxon>
        <taxon>Mollusca</taxon>
        <taxon>Bivalvia</taxon>
        <taxon>Autobranchia</taxon>
        <taxon>Heteroconchia</taxon>
        <taxon>Euheterodonta</taxon>
        <taxon>Imparidentia</taxon>
        <taxon>Neoheterodontei</taxon>
        <taxon>Myida</taxon>
        <taxon>Dreissenoidea</taxon>
        <taxon>Dreissenidae</taxon>
        <taxon>Dreissena</taxon>
    </lineage>
</organism>
<dbReference type="Pfam" id="PF00629">
    <property type="entry name" value="MAM"/>
    <property type="match status" value="1"/>
</dbReference>
<comment type="caution">
    <text evidence="2">The sequence shown here is derived from an EMBL/GenBank/DDBJ whole genome shotgun (WGS) entry which is preliminary data.</text>
</comment>
<proteinExistence type="predicted"/>
<name>A0A9D4NG97_DREPO</name>
<reference evidence="2" key="1">
    <citation type="journal article" date="2019" name="bioRxiv">
        <title>The Genome of the Zebra Mussel, Dreissena polymorpha: A Resource for Invasive Species Research.</title>
        <authorList>
            <person name="McCartney M.A."/>
            <person name="Auch B."/>
            <person name="Kono T."/>
            <person name="Mallez S."/>
            <person name="Zhang Y."/>
            <person name="Obille A."/>
            <person name="Becker A."/>
            <person name="Abrahante J.E."/>
            <person name="Garbe J."/>
            <person name="Badalamenti J.P."/>
            <person name="Herman A."/>
            <person name="Mangelson H."/>
            <person name="Liachko I."/>
            <person name="Sullivan S."/>
            <person name="Sone E.D."/>
            <person name="Koren S."/>
            <person name="Silverstein K.A.T."/>
            <person name="Beckman K.B."/>
            <person name="Gohl D.M."/>
        </authorList>
    </citation>
    <scope>NUCLEOTIDE SEQUENCE</scope>
    <source>
        <strain evidence="2">Duluth1</strain>
        <tissue evidence="2">Whole animal</tissue>
    </source>
</reference>
<reference evidence="2" key="2">
    <citation type="submission" date="2020-11" db="EMBL/GenBank/DDBJ databases">
        <authorList>
            <person name="McCartney M.A."/>
            <person name="Auch B."/>
            <person name="Kono T."/>
            <person name="Mallez S."/>
            <person name="Becker A."/>
            <person name="Gohl D.M."/>
            <person name="Silverstein K.A.T."/>
            <person name="Koren S."/>
            <person name="Bechman K.B."/>
            <person name="Herman A."/>
            <person name="Abrahante J.E."/>
            <person name="Garbe J."/>
        </authorList>
    </citation>
    <scope>NUCLEOTIDE SEQUENCE</scope>
    <source>
        <strain evidence="2">Duluth1</strain>
        <tissue evidence="2">Whole animal</tissue>
    </source>
</reference>
<dbReference type="EMBL" id="JAIWYP010000001">
    <property type="protein sequence ID" value="KAH3893089.1"/>
    <property type="molecule type" value="Genomic_DNA"/>
</dbReference>
<feature type="domain" description="MAM" evidence="1">
    <location>
        <begin position="1"/>
        <end position="48"/>
    </location>
</feature>
<sequence>MYGASIGQLNVYQGQGSDGRLLWSLSGDQGTHWRQGSVKLNSQDKFTVRCLRR</sequence>
<dbReference type="InterPro" id="IPR000998">
    <property type="entry name" value="MAM_dom"/>
</dbReference>
<dbReference type="SUPFAM" id="SSF49899">
    <property type="entry name" value="Concanavalin A-like lectins/glucanases"/>
    <property type="match status" value="1"/>
</dbReference>